<dbReference type="RefSeq" id="WP_071015926.1">
    <property type="nucleotide sequence ID" value="NZ_CP017754.1"/>
</dbReference>
<dbReference type="CDD" id="cd00093">
    <property type="entry name" value="HTH_XRE"/>
    <property type="match status" value="1"/>
</dbReference>
<dbReference type="SMART" id="SM00530">
    <property type="entry name" value="HTH_XRE"/>
    <property type="match status" value="1"/>
</dbReference>
<name>A0ABM6F8C9_9BURK</name>
<evidence type="ECO:0000259" key="1">
    <source>
        <dbReference type="PROSITE" id="PS50943"/>
    </source>
</evidence>
<dbReference type="SUPFAM" id="SSF47413">
    <property type="entry name" value="lambda repressor-like DNA-binding domains"/>
    <property type="match status" value="1"/>
</dbReference>
<dbReference type="Proteomes" id="UP000177515">
    <property type="component" value="Chromosome 1"/>
</dbReference>
<evidence type="ECO:0000313" key="2">
    <source>
        <dbReference type="EMBL" id="AOZ07878.1"/>
    </source>
</evidence>
<dbReference type="InterPro" id="IPR001387">
    <property type="entry name" value="Cro/C1-type_HTH"/>
</dbReference>
<organism evidence="2 3">
    <name type="scientific">Cupriavidus malaysiensis</name>
    <dbReference type="NCBI Taxonomy" id="367825"/>
    <lineage>
        <taxon>Bacteria</taxon>
        <taxon>Pseudomonadati</taxon>
        <taxon>Pseudomonadota</taxon>
        <taxon>Betaproteobacteria</taxon>
        <taxon>Burkholderiales</taxon>
        <taxon>Burkholderiaceae</taxon>
        <taxon>Cupriavidus</taxon>
    </lineage>
</organism>
<feature type="domain" description="HTH cro/C1-type" evidence="1">
    <location>
        <begin position="16"/>
        <end position="70"/>
    </location>
</feature>
<gene>
    <name evidence="2" type="ORF">BKK80_01565</name>
</gene>
<dbReference type="Pfam" id="PF01381">
    <property type="entry name" value="HTH_3"/>
    <property type="match status" value="1"/>
</dbReference>
<dbReference type="InterPro" id="IPR010982">
    <property type="entry name" value="Lambda_DNA-bd_dom_sf"/>
</dbReference>
<reference evidence="2 3" key="1">
    <citation type="submission" date="2016-10" db="EMBL/GenBank/DDBJ databases">
        <title>Complete genome sequences of three Cupriavidus strains isolated from various Malaysian environments.</title>
        <authorList>
            <person name="Abdullah A.A.-A."/>
            <person name="Shafie N.A.H."/>
            <person name="Lau N.S."/>
        </authorList>
    </citation>
    <scope>NUCLEOTIDE SEQUENCE [LARGE SCALE GENOMIC DNA]</scope>
    <source>
        <strain evidence="2 3">USMAA1020</strain>
    </source>
</reference>
<protein>
    <submittedName>
        <fullName evidence="2">Transcriptional regulator</fullName>
    </submittedName>
</protein>
<evidence type="ECO:0000313" key="3">
    <source>
        <dbReference type="Proteomes" id="UP000177515"/>
    </source>
</evidence>
<sequence>MREFTVRTPEQLPAMLRGFRKQAGLTQAELAARLGVRQQTLSGLERNAESVSAGRLLTLLSVLGVELVLRQADAAAQAAPPPTDLPQW</sequence>
<accession>A0ABM6F8C9</accession>
<dbReference type="Gene3D" id="1.10.260.40">
    <property type="entry name" value="lambda repressor-like DNA-binding domains"/>
    <property type="match status" value="1"/>
</dbReference>
<proteinExistence type="predicted"/>
<keyword evidence="3" id="KW-1185">Reference proteome</keyword>
<dbReference type="PROSITE" id="PS50943">
    <property type="entry name" value="HTH_CROC1"/>
    <property type="match status" value="1"/>
</dbReference>
<dbReference type="EMBL" id="CP017754">
    <property type="protein sequence ID" value="AOZ07878.1"/>
    <property type="molecule type" value="Genomic_DNA"/>
</dbReference>